<comment type="caution">
    <text evidence="7">The sequence shown here is derived from an EMBL/GenBank/DDBJ whole genome shotgun (WGS) entry which is preliminary data.</text>
</comment>
<dbReference type="InterPro" id="IPR045584">
    <property type="entry name" value="Pilin-like"/>
</dbReference>
<keyword evidence="1" id="KW-0488">Methylation</keyword>
<gene>
    <name evidence="7" type="ORF">A3F00_02225</name>
</gene>
<dbReference type="Pfam" id="PF13385">
    <property type="entry name" value="Laminin_G_3"/>
    <property type="match status" value="1"/>
</dbReference>
<dbReference type="Proteomes" id="UP000176527">
    <property type="component" value="Unassembled WGS sequence"/>
</dbReference>
<dbReference type="NCBIfam" id="TIGR02532">
    <property type="entry name" value="IV_pilin_GFxxxE"/>
    <property type="match status" value="1"/>
</dbReference>
<proteinExistence type="predicted"/>
<keyword evidence="5" id="KW-0472">Membrane</keyword>
<evidence type="ECO:0000313" key="8">
    <source>
        <dbReference type="Proteomes" id="UP000176527"/>
    </source>
</evidence>
<dbReference type="Gene3D" id="2.60.120.200">
    <property type="match status" value="1"/>
</dbReference>
<dbReference type="SUPFAM" id="SSF49899">
    <property type="entry name" value="Concanavalin A-like lectins/glucanases"/>
    <property type="match status" value="1"/>
</dbReference>
<dbReference type="Gene3D" id="3.30.700.10">
    <property type="entry name" value="Glycoprotein, Type 4 Pilin"/>
    <property type="match status" value="1"/>
</dbReference>
<feature type="transmembrane region" description="Helical" evidence="5">
    <location>
        <begin position="35"/>
        <end position="60"/>
    </location>
</feature>
<dbReference type="InterPro" id="IPR006558">
    <property type="entry name" value="LamG-like"/>
</dbReference>
<evidence type="ECO:0000256" key="3">
    <source>
        <dbReference type="ARBA" id="ARBA00023157"/>
    </source>
</evidence>
<dbReference type="SMART" id="SM00560">
    <property type="entry name" value="LamGL"/>
    <property type="match status" value="1"/>
</dbReference>
<feature type="region of interest" description="Disordered" evidence="4">
    <location>
        <begin position="186"/>
        <end position="218"/>
    </location>
</feature>
<evidence type="ECO:0000259" key="6">
    <source>
        <dbReference type="SMART" id="SM00560"/>
    </source>
</evidence>
<organism evidence="7 8">
    <name type="scientific">Candidatus Daviesbacteria bacterium RIFCSPHIGHO2_12_FULL_37_11</name>
    <dbReference type="NCBI Taxonomy" id="1797777"/>
    <lineage>
        <taxon>Bacteria</taxon>
        <taxon>Candidatus Daviesiibacteriota</taxon>
    </lineage>
</organism>
<dbReference type="GO" id="GO:0015627">
    <property type="term" value="C:type II protein secretion system complex"/>
    <property type="evidence" value="ECO:0007669"/>
    <property type="project" value="InterPro"/>
</dbReference>
<dbReference type="InterPro" id="IPR013320">
    <property type="entry name" value="ConA-like_dom_sf"/>
</dbReference>
<accession>A0A1F5KCV9</accession>
<evidence type="ECO:0000256" key="1">
    <source>
        <dbReference type="ARBA" id="ARBA00022481"/>
    </source>
</evidence>
<name>A0A1F5KCV9_9BACT</name>
<feature type="domain" description="LamG-like jellyroll fold" evidence="6">
    <location>
        <begin position="292"/>
        <end position="418"/>
    </location>
</feature>
<dbReference type="Pfam" id="PF07963">
    <property type="entry name" value="N_methyl"/>
    <property type="match status" value="1"/>
</dbReference>
<evidence type="ECO:0000256" key="5">
    <source>
        <dbReference type="SAM" id="Phobius"/>
    </source>
</evidence>
<dbReference type="InterPro" id="IPR000983">
    <property type="entry name" value="Bac_GSPG_pilin"/>
</dbReference>
<protein>
    <recommendedName>
        <fullName evidence="6">LamG-like jellyroll fold domain-containing protein</fullName>
    </recommendedName>
</protein>
<reference evidence="7 8" key="1">
    <citation type="journal article" date="2016" name="Nat. Commun.">
        <title>Thousands of microbial genomes shed light on interconnected biogeochemical processes in an aquifer system.</title>
        <authorList>
            <person name="Anantharaman K."/>
            <person name="Brown C.T."/>
            <person name="Hug L.A."/>
            <person name="Sharon I."/>
            <person name="Castelle C.J."/>
            <person name="Probst A.J."/>
            <person name="Thomas B.C."/>
            <person name="Singh A."/>
            <person name="Wilkins M.J."/>
            <person name="Karaoz U."/>
            <person name="Brodie E.L."/>
            <person name="Williams K.H."/>
            <person name="Hubbard S.S."/>
            <person name="Banfield J.F."/>
        </authorList>
    </citation>
    <scope>NUCLEOTIDE SEQUENCE [LARGE SCALE GENOMIC DNA]</scope>
</reference>
<keyword evidence="3" id="KW-1015">Disulfide bond</keyword>
<dbReference type="GO" id="GO:0015628">
    <property type="term" value="P:protein secretion by the type II secretion system"/>
    <property type="evidence" value="ECO:0007669"/>
    <property type="project" value="InterPro"/>
</dbReference>
<keyword evidence="2" id="KW-0732">Signal</keyword>
<dbReference type="PRINTS" id="PR00813">
    <property type="entry name" value="BCTERIALGSPG"/>
</dbReference>
<sequence length="433" mass="45134">MKLKIENGKRKIVESQIPNSPLSFLHSNLSFLNSLGFTLIELLTVITIIAVLAGIGMVSFQGVQSKGRDSTRKSDLRALSSALEIYFQKNDGYIDGTPGVEGDCSGADTSALYSGITTYMANQKVPVDPKTITQYCYMSVNSGQSFRLFAKLENCSDPEVINPGSCSPTDWNFSVVSQDLAIALASGGSTPTSGPTPIPTAAPTAAPTPTTPPTPTPTIPASACPTSGLVAYWKMNEASWNGTAGEVLDSAGTRHGSRVGNATTTAAGLLGRSGTFDGNGDYVNFSSTISNASFSISAWVKPAISNEDDKGIVSLWTNSATGYMQALIGGKARIYVNGTSVEGSTLLSSTTTWYHLVGTFDGTTIKVYVNNALVGSGSAGAVSTTGNAQIGTYNSRVSSSFNGFIDEVGVWSRALNTTEISTLYNSGAGLTCP</sequence>
<dbReference type="AlphaFoldDB" id="A0A1F5KCV9"/>
<keyword evidence="5" id="KW-0812">Transmembrane</keyword>
<dbReference type="EMBL" id="MFDE01000017">
    <property type="protein sequence ID" value="OGE38630.1"/>
    <property type="molecule type" value="Genomic_DNA"/>
</dbReference>
<feature type="compositionally biased region" description="Pro residues" evidence="4">
    <location>
        <begin position="209"/>
        <end position="218"/>
    </location>
</feature>
<keyword evidence="5" id="KW-1133">Transmembrane helix</keyword>
<evidence type="ECO:0000256" key="4">
    <source>
        <dbReference type="SAM" id="MobiDB-lite"/>
    </source>
</evidence>
<evidence type="ECO:0000256" key="2">
    <source>
        <dbReference type="ARBA" id="ARBA00022729"/>
    </source>
</evidence>
<dbReference type="InterPro" id="IPR012902">
    <property type="entry name" value="N_methyl_site"/>
</dbReference>
<dbReference type="SUPFAM" id="SSF54523">
    <property type="entry name" value="Pili subunits"/>
    <property type="match status" value="1"/>
</dbReference>
<evidence type="ECO:0000313" key="7">
    <source>
        <dbReference type="EMBL" id="OGE38630.1"/>
    </source>
</evidence>